<dbReference type="Proteomes" id="UP000544872">
    <property type="component" value="Unassembled WGS sequence"/>
</dbReference>
<dbReference type="InterPro" id="IPR002622">
    <property type="entry name" value="Transposase_14"/>
</dbReference>
<protein>
    <submittedName>
        <fullName evidence="3">Transposase</fullName>
    </submittedName>
</protein>
<comment type="caution">
    <text evidence="3">The sequence shown here is derived from an EMBL/GenBank/DDBJ whole genome shotgun (WGS) entry which is preliminary data.</text>
</comment>
<dbReference type="Pfam" id="PF01710">
    <property type="entry name" value="HTH_Tnp_IS630"/>
    <property type="match status" value="1"/>
</dbReference>
<sequence length="146" mass="16325">MGWRQGQSYSSDLRVRVLAAVDSGMPARQAALLFQVSVSYIYKAQIRRRKTGESEASTVRGHRPRKLTPEQEQAIGAYIQAQSDTTIAAIQRWLESEYGVRISSGALWLAIDRLGLTFKKNTARQRARKAGRCKPEADLESRTALS</sequence>
<organism evidence="3 4">
    <name type="scientific">Novispirillum itersonii</name>
    <name type="common">Aquaspirillum itersonii</name>
    <dbReference type="NCBI Taxonomy" id="189"/>
    <lineage>
        <taxon>Bacteria</taxon>
        <taxon>Pseudomonadati</taxon>
        <taxon>Pseudomonadota</taxon>
        <taxon>Alphaproteobacteria</taxon>
        <taxon>Rhodospirillales</taxon>
        <taxon>Novispirillaceae</taxon>
        <taxon>Novispirillum</taxon>
    </lineage>
</organism>
<evidence type="ECO:0000313" key="4">
    <source>
        <dbReference type="Proteomes" id="UP000544872"/>
    </source>
</evidence>
<gene>
    <name evidence="3" type="ORF">FHS48_003992</name>
</gene>
<evidence type="ECO:0000256" key="1">
    <source>
        <dbReference type="SAM" id="MobiDB-lite"/>
    </source>
</evidence>
<feature type="region of interest" description="Disordered" evidence="1">
    <location>
        <begin position="127"/>
        <end position="146"/>
    </location>
</feature>
<dbReference type="SUPFAM" id="SSF46689">
    <property type="entry name" value="Homeodomain-like"/>
    <property type="match status" value="1"/>
</dbReference>
<evidence type="ECO:0000313" key="3">
    <source>
        <dbReference type="EMBL" id="MBB6212534.1"/>
    </source>
</evidence>
<dbReference type="AlphaFoldDB" id="A0A7W9ZLM6"/>
<dbReference type="EMBL" id="JACIIX010000038">
    <property type="protein sequence ID" value="MBB6212534.1"/>
    <property type="molecule type" value="Genomic_DNA"/>
</dbReference>
<evidence type="ECO:0000259" key="2">
    <source>
        <dbReference type="Pfam" id="PF01710"/>
    </source>
</evidence>
<dbReference type="InterPro" id="IPR009057">
    <property type="entry name" value="Homeodomain-like_sf"/>
</dbReference>
<accession>A0A7W9ZLM6</accession>
<feature type="compositionally biased region" description="Basic and acidic residues" evidence="1">
    <location>
        <begin position="133"/>
        <end position="146"/>
    </location>
</feature>
<proteinExistence type="predicted"/>
<feature type="domain" description="Transposase Synechocystis PCC 6803" evidence="2">
    <location>
        <begin position="8"/>
        <end position="126"/>
    </location>
</feature>
<keyword evidence="4" id="KW-1185">Reference proteome</keyword>
<reference evidence="3 4" key="1">
    <citation type="submission" date="2020-08" db="EMBL/GenBank/DDBJ databases">
        <title>Genomic Encyclopedia of Type Strains, Phase IV (KMG-IV): sequencing the most valuable type-strain genomes for metagenomic binning, comparative biology and taxonomic classification.</title>
        <authorList>
            <person name="Goeker M."/>
        </authorList>
    </citation>
    <scope>NUCLEOTIDE SEQUENCE [LARGE SCALE GENOMIC DNA]</scope>
    <source>
        <strain evidence="3 4">DSM 11590</strain>
    </source>
</reference>
<name>A0A7W9ZLM6_NOVIT</name>